<sequence>MITLTDEELQELRKEIKSEIMEQMKLNKLDTLHEDVQQMIETATPGKMTKAQVIEKIAKTRDPDERRKLITDNMELLEA</sequence>
<evidence type="ECO:0000313" key="3">
    <source>
        <dbReference type="Proteomes" id="UP000245845"/>
    </source>
</evidence>
<dbReference type="RefSeq" id="WP_109731349.1">
    <property type="nucleotide sequence ID" value="NZ_BAAACK010000026.1"/>
</dbReference>
<comment type="caution">
    <text evidence="2">The sequence shown here is derived from an EMBL/GenBank/DDBJ whole genome shotgun (WGS) entry which is preliminary data.</text>
</comment>
<evidence type="ECO:0000313" key="2">
    <source>
        <dbReference type="EMBL" id="PWJ29509.1"/>
    </source>
</evidence>
<accession>A0A2Y9BDH9</accession>
<name>A0A2Y9BDH9_9FIRM</name>
<dbReference type="AlphaFoldDB" id="A0A2Y9BDH9"/>
<proteinExistence type="predicted"/>
<dbReference type="Proteomes" id="UP000245845">
    <property type="component" value="Unassembled WGS sequence"/>
</dbReference>
<evidence type="ECO:0000256" key="1">
    <source>
        <dbReference type="SAM" id="Coils"/>
    </source>
</evidence>
<keyword evidence="1" id="KW-0175">Coiled coil</keyword>
<gene>
    <name evidence="2" type="ORF">A8806_106248</name>
</gene>
<keyword evidence="3" id="KW-1185">Reference proteome</keyword>
<dbReference type="EMBL" id="QGDL01000006">
    <property type="protein sequence ID" value="PWJ29509.1"/>
    <property type="molecule type" value="Genomic_DNA"/>
</dbReference>
<organism evidence="2 3">
    <name type="scientific">Faecalicatena orotica</name>
    <dbReference type="NCBI Taxonomy" id="1544"/>
    <lineage>
        <taxon>Bacteria</taxon>
        <taxon>Bacillati</taxon>
        <taxon>Bacillota</taxon>
        <taxon>Clostridia</taxon>
        <taxon>Lachnospirales</taxon>
        <taxon>Lachnospiraceae</taxon>
        <taxon>Faecalicatena</taxon>
    </lineage>
</organism>
<protein>
    <submittedName>
        <fullName evidence="2">Uncharacterized protein</fullName>
    </submittedName>
</protein>
<feature type="coiled-coil region" evidence="1">
    <location>
        <begin position="2"/>
        <end position="29"/>
    </location>
</feature>
<reference evidence="2 3" key="1">
    <citation type="submission" date="2018-05" db="EMBL/GenBank/DDBJ databases">
        <title>The Hungate 1000. A catalogue of reference genomes from the rumen microbiome.</title>
        <authorList>
            <person name="Kelly W."/>
        </authorList>
    </citation>
    <scope>NUCLEOTIDE SEQUENCE [LARGE SCALE GENOMIC DNA]</scope>
    <source>
        <strain evidence="2 3">NLAE-zl-C242</strain>
    </source>
</reference>